<evidence type="ECO:0000256" key="3">
    <source>
        <dbReference type="ARBA" id="ARBA00022485"/>
    </source>
</evidence>
<keyword evidence="22" id="KW-1185">Reference proteome</keyword>
<feature type="binding site" evidence="16">
    <location>
        <position position="58"/>
    </location>
    <ligand>
        <name>[4Fe-4S] cluster</name>
        <dbReference type="ChEBI" id="CHEBI:49883"/>
    </ligand>
</feature>
<evidence type="ECO:0000259" key="19">
    <source>
        <dbReference type="PROSITE" id="PS50109"/>
    </source>
</evidence>
<feature type="domain" description="PAS" evidence="20">
    <location>
        <begin position="6"/>
        <end position="51"/>
    </location>
</feature>
<evidence type="ECO:0000259" key="20">
    <source>
        <dbReference type="PROSITE" id="PS50112"/>
    </source>
</evidence>
<feature type="domain" description="Histidine kinase" evidence="19">
    <location>
        <begin position="160"/>
        <end position="347"/>
    </location>
</feature>
<dbReference type="GO" id="GO:0000155">
    <property type="term" value="F:phosphorelay sensor kinase activity"/>
    <property type="evidence" value="ECO:0007669"/>
    <property type="project" value="InterPro"/>
</dbReference>
<feature type="binding site" evidence="16">
    <location>
        <position position="76"/>
    </location>
    <ligand>
        <name>[4Fe-4S] cluster</name>
        <dbReference type="ChEBI" id="CHEBI:49883"/>
    </ligand>
</feature>
<evidence type="ECO:0000313" key="22">
    <source>
        <dbReference type="Proteomes" id="UP000273145"/>
    </source>
</evidence>
<evidence type="ECO:0000313" key="21">
    <source>
        <dbReference type="EMBL" id="AZK48954.1"/>
    </source>
</evidence>
<dbReference type="InterPro" id="IPR000014">
    <property type="entry name" value="PAS"/>
</dbReference>
<protein>
    <recommendedName>
        <fullName evidence="15">Sensor histidine kinase</fullName>
        <ecNumber evidence="15">2.7.13.3</ecNumber>
    </recommendedName>
</protein>
<dbReference type="Pfam" id="PF13188">
    <property type="entry name" value="PAS_8"/>
    <property type="match status" value="1"/>
</dbReference>
<keyword evidence="11 16" id="KW-0408">Iron</keyword>
<evidence type="ECO:0000256" key="18">
    <source>
        <dbReference type="SAM" id="Coils"/>
    </source>
</evidence>
<name>A0A3Q8S734_9BACL</name>
<dbReference type="GO" id="GO:0046983">
    <property type="term" value="F:protein dimerization activity"/>
    <property type="evidence" value="ECO:0007669"/>
    <property type="project" value="InterPro"/>
</dbReference>
<sequence length="354" mass="40436">MPKTDMLHLLRKMYDNSIEAIFFVDAEGKILHMNPAAENILDLDVIEQMHKGETITLCNSCAGYTSEEAMISCMNCFLQNTKEEFSSFQVYLNTRGKGLVPYAASFHMIDEPEGIRVFMLLNLTKQYRTQERLYQTNMTKYVIKAQEDERKRISRELHDSVAQELLSSLVDLRVLKYMNANEVVLNKLQQTEASLTRLLDDIRRLAVELRPASLDDFGLEAAFRSHFKWLEKNYGLLIDFKAELSAARYSNEMETVVYRICQEAVLNALKYANTDDIQVRLFEEEGELQLIVQDEGSGFQLNTRDPKGTGLGLFGMRERAELVQGQLNILSEVGVGTTIHLRIPLSPKEGGEKE</sequence>
<keyword evidence="13 16" id="KW-0411">Iron-sulfur</keyword>
<comment type="catalytic activity">
    <reaction evidence="1 15">
        <text>ATP + protein L-histidine = ADP + protein N-phospho-L-histidine.</text>
        <dbReference type="EC" id="2.7.13.3"/>
    </reaction>
</comment>
<evidence type="ECO:0000256" key="15">
    <source>
        <dbReference type="PIRNR" id="PIRNR037432"/>
    </source>
</evidence>
<dbReference type="InterPro" id="IPR050482">
    <property type="entry name" value="Sensor_HK_TwoCompSys"/>
</dbReference>
<dbReference type="InterPro" id="IPR003594">
    <property type="entry name" value="HATPase_dom"/>
</dbReference>
<evidence type="ECO:0000256" key="6">
    <source>
        <dbReference type="ARBA" id="ARBA00022679"/>
    </source>
</evidence>
<gene>
    <name evidence="21" type="ORF">EIM92_09430</name>
</gene>
<evidence type="ECO:0000256" key="7">
    <source>
        <dbReference type="ARBA" id="ARBA00022723"/>
    </source>
</evidence>
<dbReference type="PROSITE" id="PS50109">
    <property type="entry name" value="HIS_KIN"/>
    <property type="match status" value="1"/>
</dbReference>
<evidence type="ECO:0000256" key="10">
    <source>
        <dbReference type="ARBA" id="ARBA00022840"/>
    </source>
</evidence>
<comment type="cofactor">
    <cofactor evidence="16">
        <name>[4Fe-4S] cluster</name>
        <dbReference type="ChEBI" id="CHEBI:49883"/>
    </cofactor>
    <text evidence="16">Binds 1 [4Fe-4S] cluster.</text>
</comment>
<dbReference type="PIRSF" id="PIRSF037432">
    <property type="entry name" value="STHK_NreB"/>
    <property type="match status" value="1"/>
</dbReference>
<proteinExistence type="predicted"/>
<dbReference type="Gene3D" id="3.30.565.10">
    <property type="entry name" value="Histidine kinase-like ATPase, C-terminal domain"/>
    <property type="match status" value="1"/>
</dbReference>
<keyword evidence="6 15" id="KW-0808">Transferase</keyword>
<dbReference type="SMART" id="SM00091">
    <property type="entry name" value="PAS"/>
    <property type="match status" value="1"/>
</dbReference>
<dbReference type="SUPFAM" id="SSF55874">
    <property type="entry name" value="ATPase domain of HSP90 chaperone/DNA topoisomerase II/histidine kinase"/>
    <property type="match status" value="1"/>
</dbReference>
<dbReference type="Gene3D" id="1.20.5.1930">
    <property type="match status" value="1"/>
</dbReference>
<dbReference type="InterPro" id="IPR035965">
    <property type="entry name" value="PAS-like_dom_sf"/>
</dbReference>
<dbReference type="Proteomes" id="UP000273145">
    <property type="component" value="Chromosome"/>
</dbReference>
<feature type="coiled-coil region" evidence="18">
    <location>
        <begin position="143"/>
        <end position="208"/>
    </location>
</feature>
<keyword evidence="5 17" id="KW-0597">Phosphoprotein</keyword>
<dbReference type="GO" id="GO:0005506">
    <property type="term" value="F:iron ion binding"/>
    <property type="evidence" value="ECO:0007669"/>
    <property type="project" value="InterPro"/>
</dbReference>
<dbReference type="InterPro" id="IPR011712">
    <property type="entry name" value="Sig_transdc_His_kin_sub3_dim/P"/>
</dbReference>
<evidence type="ECO:0000256" key="14">
    <source>
        <dbReference type="ARBA" id="ARBA00024827"/>
    </source>
</evidence>
<keyword evidence="7 16" id="KW-0479">Metal-binding</keyword>
<dbReference type="PANTHER" id="PTHR24421">
    <property type="entry name" value="NITRATE/NITRITE SENSOR PROTEIN NARX-RELATED"/>
    <property type="match status" value="1"/>
</dbReference>
<accession>A0A3Q8S734</accession>
<dbReference type="GO" id="GO:0005737">
    <property type="term" value="C:cytoplasm"/>
    <property type="evidence" value="ECO:0007669"/>
    <property type="project" value="UniProtKB-SubCell"/>
</dbReference>
<feature type="modified residue" description="Phosphohistidine; by autocatalysis" evidence="17">
    <location>
        <position position="158"/>
    </location>
</feature>
<dbReference type="SUPFAM" id="SSF55785">
    <property type="entry name" value="PYP-like sensor domain (PAS domain)"/>
    <property type="match status" value="1"/>
</dbReference>
<dbReference type="RefSeq" id="WP_125085097.1">
    <property type="nucleotide sequence ID" value="NZ_CP034248.1"/>
</dbReference>
<keyword evidence="4" id="KW-0963">Cytoplasm</keyword>
<evidence type="ECO:0000256" key="8">
    <source>
        <dbReference type="ARBA" id="ARBA00022741"/>
    </source>
</evidence>
<evidence type="ECO:0000256" key="4">
    <source>
        <dbReference type="ARBA" id="ARBA00022490"/>
    </source>
</evidence>
<evidence type="ECO:0000256" key="1">
    <source>
        <dbReference type="ARBA" id="ARBA00000085"/>
    </source>
</evidence>
<reference evidence="21 22" key="1">
    <citation type="submission" date="2018-11" db="EMBL/GenBank/DDBJ databases">
        <title>Genome sequencing of Paenibacillus lentus DSM25539(T).</title>
        <authorList>
            <person name="Kook J.-K."/>
            <person name="Park S.-N."/>
            <person name="Lim Y.K."/>
        </authorList>
    </citation>
    <scope>NUCLEOTIDE SEQUENCE [LARGE SCALE GENOMIC DNA]</scope>
    <source>
        <strain evidence="21 22">DSM 25539</strain>
    </source>
</reference>
<dbReference type="InterPro" id="IPR005467">
    <property type="entry name" value="His_kinase_dom"/>
</dbReference>
<dbReference type="InterPro" id="IPR036890">
    <property type="entry name" value="HATPase_C_sf"/>
</dbReference>
<comment type="subcellular location">
    <subcellularLocation>
        <location evidence="2">Cytoplasm</location>
    </subcellularLocation>
</comment>
<feature type="binding site" evidence="16">
    <location>
        <position position="73"/>
    </location>
    <ligand>
        <name>[4Fe-4S] cluster</name>
        <dbReference type="ChEBI" id="CHEBI:49883"/>
    </ligand>
</feature>
<dbReference type="Pfam" id="PF07730">
    <property type="entry name" value="HisKA_3"/>
    <property type="match status" value="1"/>
</dbReference>
<comment type="PTM">
    <text evidence="17">Autophosphorylated.</text>
</comment>
<dbReference type="PRINTS" id="PR00344">
    <property type="entry name" value="BCTRLSENSOR"/>
</dbReference>
<dbReference type="InterPro" id="IPR017203">
    <property type="entry name" value="Sig_transdc_His_kinase_NreB"/>
</dbReference>
<keyword evidence="3 16" id="KW-0004">4Fe-4S</keyword>
<feature type="binding site" evidence="16">
    <location>
        <position position="61"/>
    </location>
    <ligand>
        <name>[4Fe-4S] cluster</name>
        <dbReference type="ChEBI" id="CHEBI:49883"/>
    </ligand>
</feature>
<evidence type="ECO:0000256" key="9">
    <source>
        <dbReference type="ARBA" id="ARBA00022777"/>
    </source>
</evidence>
<dbReference type="OrthoDB" id="9760839at2"/>
<dbReference type="Gene3D" id="3.30.450.20">
    <property type="entry name" value="PAS domain"/>
    <property type="match status" value="1"/>
</dbReference>
<keyword evidence="12 15" id="KW-0902">Two-component regulatory system</keyword>
<dbReference type="GO" id="GO:0016020">
    <property type="term" value="C:membrane"/>
    <property type="evidence" value="ECO:0007669"/>
    <property type="project" value="InterPro"/>
</dbReference>
<evidence type="ECO:0000256" key="11">
    <source>
        <dbReference type="ARBA" id="ARBA00023004"/>
    </source>
</evidence>
<evidence type="ECO:0000256" key="12">
    <source>
        <dbReference type="ARBA" id="ARBA00023012"/>
    </source>
</evidence>
<dbReference type="KEGG" id="plen:EIM92_09430"/>
<dbReference type="GO" id="GO:0051539">
    <property type="term" value="F:4 iron, 4 sulfur cluster binding"/>
    <property type="evidence" value="ECO:0007669"/>
    <property type="project" value="UniProtKB-KW"/>
</dbReference>
<dbReference type="EC" id="2.7.13.3" evidence="15"/>
<keyword evidence="9 15" id="KW-0418">Kinase</keyword>
<dbReference type="SMART" id="SM00387">
    <property type="entry name" value="HATPase_c"/>
    <property type="match status" value="1"/>
</dbReference>
<organism evidence="21 22">
    <name type="scientific">Paenibacillus lentus</name>
    <dbReference type="NCBI Taxonomy" id="1338368"/>
    <lineage>
        <taxon>Bacteria</taxon>
        <taxon>Bacillati</taxon>
        <taxon>Bacillota</taxon>
        <taxon>Bacilli</taxon>
        <taxon>Bacillales</taxon>
        <taxon>Paenibacillaceae</taxon>
        <taxon>Paenibacillus</taxon>
    </lineage>
</organism>
<comment type="function">
    <text evidence="14">Member of the two-component regulatory system NreB/NreC involved in the control of dissimilatory nitrate/nitrite reduction in response to oxygen. NreB functions as a direct oxygen sensor histidine kinase which is autophosphorylated, in the absence of oxygen, probably at the conserved histidine residue, and transfers its phosphate group probably to a conserved aspartate residue of NreC. NreB/NreC activates the expression of the nitrate (narGHJI) and nitrite (nir) reductase operons, as well as the putative nitrate transporter gene narT.</text>
</comment>
<evidence type="ECO:0000256" key="13">
    <source>
        <dbReference type="ARBA" id="ARBA00023014"/>
    </source>
</evidence>
<dbReference type="EMBL" id="CP034248">
    <property type="protein sequence ID" value="AZK48954.1"/>
    <property type="molecule type" value="Genomic_DNA"/>
</dbReference>
<dbReference type="AlphaFoldDB" id="A0A3Q8S734"/>
<evidence type="ECO:0000256" key="16">
    <source>
        <dbReference type="PIRSR" id="PIRSR037432-50"/>
    </source>
</evidence>
<keyword evidence="18" id="KW-0175">Coiled coil</keyword>
<keyword evidence="10 15" id="KW-0067">ATP-binding</keyword>
<dbReference type="CDD" id="cd16917">
    <property type="entry name" value="HATPase_UhpB-NarQ-NarX-like"/>
    <property type="match status" value="1"/>
</dbReference>
<dbReference type="PROSITE" id="PS50112">
    <property type="entry name" value="PAS"/>
    <property type="match status" value="1"/>
</dbReference>
<dbReference type="InterPro" id="IPR004358">
    <property type="entry name" value="Sig_transdc_His_kin-like_C"/>
</dbReference>
<dbReference type="PANTHER" id="PTHR24421:SF10">
    <property type="entry name" value="NITRATE_NITRITE SENSOR PROTEIN NARQ"/>
    <property type="match status" value="1"/>
</dbReference>
<evidence type="ECO:0000256" key="2">
    <source>
        <dbReference type="ARBA" id="ARBA00004496"/>
    </source>
</evidence>
<dbReference type="GO" id="GO:0005524">
    <property type="term" value="F:ATP binding"/>
    <property type="evidence" value="ECO:0007669"/>
    <property type="project" value="UniProtKB-KW"/>
</dbReference>
<evidence type="ECO:0000256" key="17">
    <source>
        <dbReference type="PIRSR" id="PIRSR037432-51"/>
    </source>
</evidence>
<evidence type="ECO:0000256" key="5">
    <source>
        <dbReference type="ARBA" id="ARBA00022553"/>
    </source>
</evidence>
<dbReference type="Pfam" id="PF02518">
    <property type="entry name" value="HATPase_c"/>
    <property type="match status" value="1"/>
</dbReference>
<keyword evidence="8 15" id="KW-0547">Nucleotide-binding</keyword>